<dbReference type="EnsemblMetazoa" id="tetur02g09930.1">
    <property type="protein sequence ID" value="tetur02g09930.1"/>
    <property type="gene ID" value="tetur02g09930"/>
</dbReference>
<keyword evidence="3" id="KW-1185">Reference proteome</keyword>
<dbReference type="AlphaFoldDB" id="T1JWY1"/>
<dbReference type="Proteomes" id="UP000015104">
    <property type="component" value="Unassembled WGS sequence"/>
</dbReference>
<accession>T1JWY1</accession>
<evidence type="ECO:0000256" key="1">
    <source>
        <dbReference type="SAM" id="MobiDB-lite"/>
    </source>
</evidence>
<evidence type="ECO:0000313" key="2">
    <source>
        <dbReference type="EnsemblMetazoa" id="tetur02g09930.1"/>
    </source>
</evidence>
<dbReference type="HOGENOM" id="CLU_367362_0_0_1"/>
<feature type="compositionally biased region" description="Low complexity" evidence="1">
    <location>
        <begin position="1"/>
        <end position="18"/>
    </location>
</feature>
<evidence type="ECO:0000313" key="3">
    <source>
        <dbReference type="Proteomes" id="UP000015104"/>
    </source>
</evidence>
<sequence length="759" mass="89302">MPPLKQSQPQQQHRQQMQVRPLFDTPPVEDDDNDNDPYKFRMEEDAQKETETTINSLSKKRKRAFKIKQKMKALKKSNNLNVDGDDGGKNDNNDGNTNSEENIKKGTAHLESIRAELDTVDEIFTDNEDDDQFNGLIDDYADREIHCLLDKNTFDVSIFKDNREPGTTYTRIKPKRQHFNPIKIKTRPLGKKTVKNLKLVFDSNLEQYEWQKDLPINYPFSVDLKKIYILNDVSEDPKTQFWINSMTELFRNKIHYADFKHYTTNTSDDLTEFRLALGYVPLQYKPFCMEMYRMKEKTAKGTKNSQAYKPYFYLGELEMLAYCYWELSTQDVLNMDLTPTKKKAIKILLQQAAKDFKNMPVASENKDEFDSFYFDFKNSCLFNNPELTYIDMLAIKERFAKIYRFINESELSSDDKEDAIWIWFNIFQQANCHHYMVPYTKMRCWAMLNQFVTHLKYFSQIPSNKFSLDGLKELSKTFIESVYGDKFTDKNARSTVGSRIFFAVLKTNSILFYHYILMYVANGVSSFKTLNYKLTPELAKAFHFCLMEALKFLNNEILDKNEFADGLKSIPFIGDIENDFSDPAVFSETFRNSLFNYNLSNDPDNNDEDDDEYEPRCKIFKRYNDPDFWRGKEKPNDKNDNKCMLCYKGRSPRAFKFYQNCDDSTNNNFVLMTVCSFCINCMKNNSSEQMQKLNSEIYDRVKSKNYKAPLLYSITNKTKNEYTIITEPVKRTVTKATRSYELDIEALKKNTDTLNLVNR</sequence>
<name>T1JWY1_TETUR</name>
<dbReference type="EMBL" id="CAEY01000816">
    <property type="status" value="NOT_ANNOTATED_CDS"/>
    <property type="molecule type" value="Genomic_DNA"/>
</dbReference>
<feature type="compositionally biased region" description="Basic residues" evidence="1">
    <location>
        <begin position="58"/>
        <end position="75"/>
    </location>
</feature>
<proteinExistence type="predicted"/>
<reference evidence="2" key="2">
    <citation type="submission" date="2015-06" db="UniProtKB">
        <authorList>
            <consortium name="EnsemblMetazoa"/>
        </authorList>
    </citation>
    <scope>IDENTIFICATION</scope>
</reference>
<organism evidence="2 3">
    <name type="scientific">Tetranychus urticae</name>
    <name type="common">Two-spotted spider mite</name>
    <dbReference type="NCBI Taxonomy" id="32264"/>
    <lineage>
        <taxon>Eukaryota</taxon>
        <taxon>Metazoa</taxon>
        <taxon>Ecdysozoa</taxon>
        <taxon>Arthropoda</taxon>
        <taxon>Chelicerata</taxon>
        <taxon>Arachnida</taxon>
        <taxon>Acari</taxon>
        <taxon>Acariformes</taxon>
        <taxon>Trombidiformes</taxon>
        <taxon>Prostigmata</taxon>
        <taxon>Eleutherengona</taxon>
        <taxon>Raphignathae</taxon>
        <taxon>Tetranychoidea</taxon>
        <taxon>Tetranychidae</taxon>
        <taxon>Tetranychus</taxon>
    </lineage>
</organism>
<protein>
    <submittedName>
        <fullName evidence="2">Uncharacterized protein</fullName>
    </submittedName>
</protein>
<reference evidence="3" key="1">
    <citation type="submission" date="2011-08" db="EMBL/GenBank/DDBJ databases">
        <authorList>
            <person name="Rombauts S."/>
        </authorList>
    </citation>
    <scope>NUCLEOTIDE SEQUENCE</scope>
    <source>
        <strain evidence="3">London</strain>
    </source>
</reference>
<feature type="region of interest" description="Disordered" evidence="1">
    <location>
        <begin position="1"/>
        <end position="103"/>
    </location>
</feature>
<feature type="compositionally biased region" description="Basic and acidic residues" evidence="1">
    <location>
        <begin position="36"/>
        <end position="51"/>
    </location>
</feature>